<dbReference type="GO" id="GO:0006450">
    <property type="term" value="P:regulation of translational fidelity"/>
    <property type="evidence" value="ECO:0007669"/>
    <property type="project" value="InterPro"/>
</dbReference>
<name>A0A0R1VA79_9LACO</name>
<keyword evidence="6" id="KW-0648">Protein biosynthesis</keyword>
<keyword evidence="6" id="KW-0436">Ligase</keyword>
<keyword evidence="7" id="KW-0808">Transferase</keyword>
<dbReference type="AlphaFoldDB" id="A0A0R1VA79"/>
<protein>
    <recommendedName>
        <fullName evidence="6">Aspartyl/glutamyl-tRNA(Asn/Gln) amidotransferase subunit C</fullName>
        <shortName evidence="6">Asp/Glu-ADT subunit C</shortName>
        <ecNumber evidence="6">6.3.5.-</ecNumber>
    </recommendedName>
</protein>
<evidence type="ECO:0000256" key="6">
    <source>
        <dbReference type="HAMAP-Rule" id="MF_00122"/>
    </source>
</evidence>
<sequence length="105" mass="11751">MAENLDREQVQHVAELAKLSFTDAELDHFVPQLEEIIDLFNQLAEVDTEQVKPMTTATDEVNVLREDEAVKSSEEMRQALLANAPETEDGLIKVPAILDESEDGE</sequence>
<gene>
    <name evidence="6" type="primary">gatC</name>
    <name evidence="7" type="ORF">FC60_GL000259</name>
</gene>
<dbReference type="RefSeq" id="WP_056937323.1">
    <property type="nucleotide sequence ID" value="NZ_AZFN01000011.1"/>
</dbReference>
<comment type="similarity">
    <text evidence="1 6">Belongs to the GatC family.</text>
</comment>
<dbReference type="PATRIC" id="fig|1423749.3.peg.259"/>
<dbReference type="InterPro" id="IPR036113">
    <property type="entry name" value="Asp/Glu-ADT_sf_sub_c"/>
</dbReference>
<evidence type="ECO:0000313" key="8">
    <source>
        <dbReference type="Proteomes" id="UP000051739"/>
    </source>
</evidence>
<dbReference type="GO" id="GO:0005524">
    <property type="term" value="F:ATP binding"/>
    <property type="evidence" value="ECO:0007669"/>
    <property type="project" value="UniProtKB-KW"/>
</dbReference>
<dbReference type="Proteomes" id="UP000051739">
    <property type="component" value="Unassembled WGS sequence"/>
</dbReference>
<organism evidence="7 8">
    <name type="scientific">Limosilactobacillus gastricus DSM 16045</name>
    <dbReference type="NCBI Taxonomy" id="1423749"/>
    <lineage>
        <taxon>Bacteria</taxon>
        <taxon>Bacillati</taxon>
        <taxon>Bacillota</taxon>
        <taxon>Bacilli</taxon>
        <taxon>Lactobacillales</taxon>
        <taxon>Lactobacillaceae</taxon>
        <taxon>Limosilactobacillus</taxon>
    </lineage>
</organism>
<dbReference type="EC" id="6.3.5.-" evidence="6"/>
<reference evidence="7 8" key="1">
    <citation type="journal article" date="2015" name="Genome Announc.">
        <title>Expanding the biotechnology potential of lactobacilli through comparative genomics of 213 strains and associated genera.</title>
        <authorList>
            <person name="Sun Z."/>
            <person name="Harris H.M."/>
            <person name="McCann A."/>
            <person name="Guo C."/>
            <person name="Argimon S."/>
            <person name="Zhang W."/>
            <person name="Yang X."/>
            <person name="Jeffery I.B."/>
            <person name="Cooney J.C."/>
            <person name="Kagawa T.F."/>
            <person name="Liu W."/>
            <person name="Song Y."/>
            <person name="Salvetti E."/>
            <person name="Wrobel A."/>
            <person name="Rasinkangas P."/>
            <person name="Parkhill J."/>
            <person name="Rea M.C."/>
            <person name="O'Sullivan O."/>
            <person name="Ritari J."/>
            <person name="Douillard F.P."/>
            <person name="Paul Ross R."/>
            <person name="Yang R."/>
            <person name="Briner A.E."/>
            <person name="Felis G.E."/>
            <person name="de Vos W.M."/>
            <person name="Barrangou R."/>
            <person name="Klaenhammer T.R."/>
            <person name="Caufield P.W."/>
            <person name="Cui Y."/>
            <person name="Zhang H."/>
            <person name="O'Toole P.W."/>
        </authorList>
    </citation>
    <scope>NUCLEOTIDE SEQUENCE [LARGE SCALE GENOMIC DNA]</scope>
    <source>
        <strain evidence="7 8">DSM 16045</strain>
    </source>
</reference>
<dbReference type="GO" id="GO:0050567">
    <property type="term" value="F:glutaminyl-tRNA synthase (glutamine-hydrolyzing) activity"/>
    <property type="evidence" value="ECO:0007669"/>
    <property type="project" value="UniProtKB-UniRule"/>
</dbReference>
<evidence type="ECO:0000256" key="2">
    <source>
        <dbReference type="ARBA" id="ARBA00011123"/>
    </source>
</evidence>
<comment type="catalytic activity">
    <reaction evidence="4 6">
        <text>L-aspartyl-tRNA(Asn) + L-glutamine + ATP + H2O = L-asparaginyl-tRNA(Asn) + L-glutamate + ADP + phosphate + 2 H(+)</text>
        <dbReference type="Rhea" id="RHEA:14513"/>
        <dbReference type="Rhea" id="RHEA-COMP:9674"/>
        <dbReference type="Rhea" id="RHEA-COMP:9677"/>
        <dbReference type="ChEBI" id="CHEBI:15377"/>
        <dbReference type="ChEBI" id="CHEBI:15378"/>
        <dbReference type="ChEBI" id="CHEBI:29985"/>
        <dbReference type="ChEBI" id="CHEBI:30616"/>
        <dbReference type="ChEBI" id="CHEBI:43474"/>
        <dbReference type="ChEBI" id="CHEBI:58359"/>
        <dbReference type="ChEBI" id="CHEBI:78515"/>
        <dbReference type="ChEBI" id="CHEBI:78516"/>
        <dbReference type="ChEBI" id="CHEBI:456216"/>
    </reaction>
</comment>
<dbReference type="NCBIfam" id="TIGR00135">
    <property type="entry name" value="gatC"/>
    <property type="match status" value="1"/>
</dbReference>
<evidence type="ECO:0000256" key="5">
    <source>
        <dbReference type="ARBA" id="ARBA00047913"/>
    </source>
</evidence>
<comment type="subunit">
    <text evidence="2 6">Heterotrimer of A, B and C subunits.</text>
</comment>
<evidence type="ECO:0000256" key="1">
    <source>
        <dbReference type="ARBA" id="ARBA00010757"/>
    </source>
</evidence>
<evidence type="ECO:0000256" key="3">
    <source>
        <dbReference type="ARBA" id="ARBA00024799"/>
    </source>
</evidence>
<dbReference type="GO" id="GO:0006412">
    <property type="term" value="P:translation"/>
    <property type="evidence" value="ECO:0007669"/>
    <property type="project" value="UniProtKB-UniRule"/>
</dbReference>
<proteinExistence type="inferred from homology"/>
<dbReference type="PANTHER" id="PTHR15004:SF0">
    <property type="entry name" value="GLUTAMYL-TRNA(GLN) AMIDOTRANSFERASE SUBUNIT C, MITOCHONDRIAL"/>
    <property type="match status" value="1"/>
</dbReference>
<dbReference type="Pfam" id="PF02686">
    <property type="entry name" value="GatC"/>
    <property type="match status" value="1"/>
</dbReference>
<accession>A0A0R1VA79</accession>
<dbReference type="SUPFAM" id="SSF141000">
    <property type="entry name" value="Glu-tRNAGln amidotransferase C subunit"/>
    <property type="match status" value="1"/>
</dbReference>
<comment type="function">
    <text evidence="3 6">Allows the formation of correctly charged Asn-tRNA(Asn) or Gln-tRNA(Gln) through the transamidation of misacylated Asp-tRNA(Asn) or Glu-tRNA(Gln) in organisms which lack either or both of asparaginyl-tRNA or glutaminyl-tRNA synthetases. The reaction takes place in the presence of glutamine and ATP through an activated phospho-Asp-tRNA(Asn) or phospho-Glu-tRNA(Gln).</text>
</comment>
<comment type="caution">
    <text evidence="7">The sequence shown here is derived from an EMBL/GenBank/DDBJ whole genome shotgun (WGS) entry which is preliminary data.</text>
</comment>
<keyword evidence="6" id="KW-0067">ATP-binding</keyword>
<keyword evidence="8" id="KW-1185">Reference proteome</keyword>
<dbReference type="EMBL" id="AZFN01000011">
    <property type="protein sequence ID" value="KRM02439.1"/>
    <property type="molecule type" value="Genomic_DNA"/>
</dbReference>
<dbReference type="Gene3D" id="1.10.20.60">
    <property type="entry name" value="Glu-tRNAGln amidotransferase C subunit, N-terminal domain"/>
    <property type="match status" value="1"/>
</dbReference>
<evidence type="ECO:0000256" key="4">
    <source>
        <dbReference type="ARBA" id="ARBA00047380"/>
    </source>
</evidence>
<dbReference type="InterPro" id="IPR003837">
    <property type="entry name" value="GatC"/>
</dbReference>
<keyword evidence="6" id="KW-0547">Nucleotide-binding</keyword>
<dbReference type="HAMAP" id="MF_00122">
    <property type="entry name" value="GatC"/>
    <property type="match status" value="1"/>
</dbReference>
<comment type="catalytic activity">
    <reaction evidence="5 6">
        <text>L-glutamyl-tRNA(Gln) + L-glutamine + ATP + H2O = L-glutaminyl-tRNA(Gln) + L-glutamate + ADP + phosphate + H(+)</text>
        <dbReference type="Rhea" id="RHEA:17521"/>
        <dbReference type="Rhea" id="RHEA-COMP:9681"/>
        <dbReference type="Rhea" id="RHEA-COMP:9684"/>
        <dbReference type="ChEBI" id="CHEBI:15377"/>
        <dbReference type="ChEBI" id="CHEBI:15378"/>
        <dbReference type="ChEBI" id="CHEBI:29985"/>
        <dbReference type="ChEBI" id="CHEBI:30616"/>
        <dbReference type="ChEBI" id="CHEBI:43474"/>
        <dbReference type="ChEBI" id="CHEBI:58359"/>
        <dbReference type="ChEBI" id="CHEBI:78520"/>
        <dbReference type="ChEBI" id="CHEBI:78521"/>
        <dbReference type="ChEBI" id="CHEBI:456216"/>
    </reaction>
</comment>
<dbReference type="GO" id="GO:0070681">
    <property type="term" value="P:glutaminyl-tRNAGln biosynthesis via transamidation"/>
    <property type="evidence" value="ECO:0007669"/>
    <property type="project" value="TreeGrafter"/>
</dbReference>
<evidence type="ECO:0000313" key="7">
    <source>
        <dbReference type="EMBL" id="KRM02439.1"/>
    </source>
</evidence>
<dbReference type="GO" id="GO:0050566">
    <property type="term" value="F:asparaginyl-tRNA synthase (glutamine-hydrolyzing) activity"/>
    <property type="evidence" value="ECO:0007669"/>
    <property type="project" value="RHEA"/>
</dbReference>
<dbReference type="GO" id="GO:0016740">
    <property type="term" value="F:transferase activity"/>
    <property type="evidence" value="ECO:0007669"/>
    <property type="project" value="UniProtKB-KW"/>
</dbReference>
<dbReference type="PANTHER" id="PTHR15004">
    <property type="entry name" value="GLUTAMYL-TRNA(GLN) AMIDOTRANSFERASE SUBUNIT C, MITOCHONDRIAL"/>
    <property type="match status" value="1"/>
</dbReference>